<proteinExistence type="inferred from homology"/>
<dbReference type="CDD" id="cd13970">
    <property type="entry name" value="ABC1_ADCK3"/>
    <property type="match status" value="1"/>
</dbReference>
<accession>A0A1W6N300</accession>
<dbReference type="SUPFAM" id="SSF56112">
    <property type="entry name" value="Protein kinase-like (PK-like)"/>
    <property type="match status" value="1"/>
</dbReference>
<dbReference type="Pfam" id="PF03109">
    <property type="entry name" value="ABC1"/>
    <property type="match status" value="1"/>
</dbReference>
<dbReference type="STRING" id="1414854.GQ61_01650"/>
<sequence>MTLEEDNLGQRLKRYANVSSALSGSAIRFFSERFLGISLDHNKEAFALTAALGNLRGPIMKIAQMLATIPNAVPPEYADEFLQLQSDAPSMGWHFVKRRMQAELGLEWQSKFQSFDQEASAAASLGQVHRAVTKEGQSVACKLQYPDMTSTVEADLKQLKIILSLYKATIGALDTNELMDEISDRLREELNYALEAKHIALYNEILSDIPQVHVPQVFPDLSTRRLLTMSWMDGKRLMDVIDSPQSYRDTLSQNLFKIWYTPFYHYGVIHGDPHLGNYTFHENGDINLLDYGCVRRFSGKFVEGVLMLYRAILLKDDNMAAEAYKIWGFQDLSKELREVLNLWAHMLYDPLIDDRIRPIQHDTTGVYGRETAGKIHGELRRLGGIKPPREFVFMDRAAVGVGSVFMRLNAQLNWHKLFEEIIENFESDALEKRQEAILDKVGLTPE</sequence>
<feature type="domain" description="ABC1 atypical kinase-like" evidence="5">
    <location>
        <begin position="83"/>
        <end position="322"/>
    </location>
</feature>
<dbReference type="InterPro" id="IPR051409">
    <property type="entry name" value="Atypical_kinase_ADCK"/>
</dbReference>
<dbReference type="InterPro" id="IPR004147">
    <property type="entry name" value="ABC1_dom"/>
</dbReference>
<dbReference type="GO" id="GO:0016740">
    <property type="term" value="F:transferase activity"/>
    <property type="evidence" value="ECO:0007669"/>
    <property type="project" value="UniProtKB-KW"/>
</dbReference>
<reference evidence="6 7" key="1">
    <citation type="submission" date="2014-06" db="EMBL/GenBank/DDBJ databases">
        <title>The genome of the endonuclear symbiont Nucleicultrix amoebiphila.</title>
        <authorList>
            <person name="Schulz F."/>
            <person name="Horn M."/>
        </authorList>
    </citation>
    <scope>NUCLEOTIDE SEQUENCE [LARGE SCALE GENOMIC DNA]</scope>
    <source>
        <strain evidence="6 7">FS5</strain>
    </source>
</reference>
<keyword evidence="2" id="KW-0808">Transferase</keyword>
<evidence type="ECO:0000313" key="7">
    <source>
        <dbReference type="Proteomes" id="UP000237351"/>
    </source>
</evidence>
<name>A0A1W6N300_9PROT</name>
<keyword evidence="3" id="KW-0547">Nucleotide-binding</keyword>
<keyword evidence="7" id="KW-1185">Reference proteome</keyword>
<evidence type="ECO:0000256" key="3">
    <source>
        <dbReference type="ARBA" id="ARBA00022741"/>
    </source>
</evidence>
<dbReference type="EMBL" id="CP008743">
    <property type="protein sequence ID" value="ARN84254.1"/>
    <property type="molecule type" value="Genomic_DNA"/>
</dbReference>
<evidence type="ECO:0000259" key="5">
    <source>
        <dbReference type="Pfam" id="PF03109"/>
    </source>
</evidence>
<evidence type="ECO:0000256" key="2">
    <source>
        <dbReference type="ARBA" id="ARBA00022679"/>
    </source>
</evidence>
<dbReference type="PANTHER" id="PTHR43851:SF3">
    <property type="entry name" value="COENZYME Q8"/>
    <property type="match status" value="1"/>
</dbReference>
<gene>
    <name evidence="6" type="ORF">GQ61_01650</name>
</gene>
<keyword evidence="4 6" id="KW-0067">ATP-binding</keyword>
<comment type="similarity">
    <text evidence="1">Belongs to the protein kinase superfamily. ADCK protein kinase family.</text>
</comment>
<evidence type="ECO:0000313" key="6">
    <source>
        <dbReference type="EMBL" id="ARN84254.1"/>
    </source>
</evidence>
<evidence type="ECO:0000256" key="1">
    <source>
        <dbReference type="ARBA" id="ARBA00009670"/>
    </source>
</evidence>
<dbReference type="InterPro" id="IPR011009">
    <property type="entry name" value="Kinase-like_dom_sf"/>
</dbReference>
<dbReference type="PANTHER" id="PTHR43851">
    <property type="match status" value="1"/>
</dbReference>
<dbReference type="Proteomes" id="UP000237351">
    <property type="component" value="Chromosome"/>
</dbReference>
<dbReference type="AlphaFoldDB" id="A0A1W6N300"/>
<evidence type="ECO:0000256" key="4">
    <source>
        <dbReference type="ARBA" id="ARBA00022840"/>
    </source>
</evidence>
<dbReference type="InterPro" id="IPR034646">
    <property type="entry name" value="ADCK3_dom"/>
</dbReference>
<organism evidence="6 7">
    <name type="scientific">Candidatus Nucleicultrix amoebiphila FS5</name>
    <dbReference type="NCBI Taxonomy" id="1414854"/>
    <lineage>
        <taxon>Bacteria</taxon>
        <taxon>Pseudomonadati</taxon>
        <taxon>Pseudomonadota</taxon>
        <taxon>Alphaproteobacteria</taxon>
        <taxon>Holosporales</taxon>
        <taxon>Candidatus Nucleicultricaceae</taxon>
        <taxon>Candidatus Nucleicultrix</taxon>
    </lineage>
</organism>
<protein>
    <submittedName>
        <fullName evidence="6">ABC transporter ATP-binding protein</fullName>
    </submittedName>
</protein>
<dbReference type="KEGG" id="naf:GQ61_01650"/>
<dbReference type="GO" id="GO:0005524">
    <property type="term" value="F:ATP binding"/>
    <property type="evidence" value="ECO:0007669"/>
    <property type="project" value="UniProtKB-KW"/>
</dbReference>
<dbReference type="OrthoDB" id="9795390at2"/>
<dbReference type="RefSeq" id="WP_085783617.1">
    <property type="nucleotide sequence ID" value="NZ_CP008743.1"/>
</dbReference>